<gene>
    <name evidence="1" type="ORF">BHX94_05600</name>
</gene>
<sequence length="185" mass="21334">MKIYTVGHSTYTTNELLEMLKEASIDYLVDIRAFPYSKKHPRFNGDMLSDALNNHDIKYQHIEQLGGRRGQSGEVGETLNAAWNNISFHNYADYTLEDDFKYGIETLLNIAKQYNVVIMCSERHPARCHRLIISNYLAAHEHEVTHIIRNNQSITLENHKLGQWGAMPIIEDDGEVVYPNLDDNK</sequence>
<dbReference type="OrthoDB" id="9789109at2"/>
<protein>
    <submittedName>
        <fullName evidence="1">DNA repair protein</fullName>
    </submittedName>
</protein>
<dbReference type="PIRSF" id="PIRSF024492">
    <property type="entry name" value="UCP024492"/>
    <property type="match status" value="1"/>
</dbReference>
<reference evidence="1 2" key="1">
    <citation type="journal article" date="2018" name="Front. Microbiol.">
        <title>Description and Comparative Genomics of Macrococcus caseolyticus subsp. hominis subsp. nov., Macrococcus goetzii sp. nov., Macrococcus epidermidis sp. nov., and Macrococcus bohemicus sp. nov., Novel Macrococci From Human Clinical Material With Virulence Potential and Suspected Uptake of Foreign DNA by Natural Transformation.</title>
        <authorList>
            <person name="Maslanova I."/>
            <person name="Wertheimer Z."/>
            <person name="Sedlacek I."/>
            <person name="Svec P."/>
            <person name="Indrakova A."/>
            <person name="Kovarovic V."/>
            <person name="Schumann P."/>
            <person name="Sproer C."/>
            <person name="Kralova S."/>
            <person name="Sedo O."/>
            <person name="Kristofova L."/>
            <person name="Vrbovska V."/>
            <person name="Fuzik T."/>
            <person name="Petras P."/>
            <person name="Zdrahal Z."/>
            <person name="Ruzickova V."/>
            <person name="Doskar J."/>
            <person name="Pantucek R."/>
        </authorList>
    </citation>
    <scope>NUCLEOTIDE SEQUENCE [LARGE SCALE GENOMIC DNA]</scope>
    <source>
        <strain evidence="1 2">03/115</strain>
    </source>
</reference>
<dbReference type="InterPro" id="IPR014519">
    <property type="entry name" value="UCP024492"/>
</dbReference>
<dbReference type="Proteomes" id="UP000249579">
    <property type="component" value="Unassembled WGS sequence"/>
</dbReference>
<name>A0A328A9C4_9STAP</name>
<dbReference type="PANTHER" id="PTHR39337">
    <property type="entry name" value="BLR5642 PROTEIN"/>
    <property type="match status" value="1"/>
</dbReference>
<evidence type="ECO:0000313" key="2">
    <source>
        <dbReference type="Proteomes" id="UP000249579"/>
    </source>
</evidence>
<accession>A0A328A9C4</accession>
<comment type="caution">
    <text evidence="1">The sequence shown here is derived from an EMBL/GenBank/DDBJ whole genome shotgun (WGS) entry which is preliminary data.</text>
</comment>
<dbReference type="AlphaFoldDB" id="A0A328A9C4"/>
<dbReference type="RefSeq" id="WP_111745341.1">
    <property type="nucleotide sequence ID" value="NZ_DALZDE010000004.1"/>
</dbReference>
<dbReference type="Pfam" id="PF04343">
    <property type="entry name" value="DUF488"/>
    <property type="match status" value="1"/>
</dbReference>
<organism evidence="1 2">
    <name type="scientific">Macrococcoides bohemicum</name>
    <dbReference type="NCBI Taxonomy" id="1903056"/>
    <lineage>
        <taxon>Bacteria</taxon>
        <taxon>Bacillati</taxon>
        <taxon>Bacillota</taxon>
        <taxon>Bacilli</taxon>
        <taxon>Bacillales</taxon>
        <taxon>Staphylococcaceae</taxon>
        <taxon>Macrococcoides</taxon>
    </lineage>
</organism>
<dbReference type="EMBL" id="PZJG01000002">
    <property type="protein sequence ID" value="RAK49888.1"/>
    <property type="molecule type" value="Genomic_DNA"/>
</dbReference>
<dbReference type="InterPro" id="IPR007438">
    <property type="entry name" value="DUF488"/>
</dbReference>
<proteinExistence type="predicted"/>
<dbReference type="PANTHER" id="PTHR39337:SF1">
    <property type="entry name" value="BLR5642 PROTEIN"/>
    <property type="match status" value="1"/>
</dbReference>
<evidence type="ECO:0000313" key="1">
    <source>
        <dbReference type="EMBL" id="RAK49888.1"/>
    </source>
</evidence>